<keyword evidence="3" id="KW-1185">Reference proteome</keyword>
<dbReference type="Gene3D" id="3.30.720.110">
    <property type="match status" value="1"/>
</dbReference>
<dbReference type="OrthoDB" id="9795306at2"/>
<name>A0A4Q7J1S6_9PSEU</name>
<gene>
    <name evidence="2" type="ORF">EWH70_27340</name>
</gene>
<protein>
    <submittedName>
        <fullName evidence="2">VOC family protein</fullName>
    </submittedName>
</protein>
<evidence type="ECO:0000313" key="3">
    <source>
        <dbReference type="Proteomes" id="UP000292003"/>
    </source>
</evidence>
<accession>A0A4Q7J1S6</accession>
<dbReference type="AlphaFoldDB" id="A0A4Q7J1S6"/>
<dbReference type="RefSeq" id="WP_130478392.1">
    <property type="nucleotide sequence ID" value="NZ_SFCC01000015.1"/>
</dbReference>
<reference evidence="2 3" key="1">
    <citation type="submission" date="2019-02" db="EMBL/GenBank/DDBJ databases">
        <title>Draft genome sequence of Amycolatopsis sp. 8-3EHSu isolated from roots of Suaeda maritima.</title>
        <authorList>
            <person name="Duangmal K."/>
            <person name="Chantavorakit T."/>
        </authorList>
    </citation>
    <scope>NUCLEOTIDE SEQUENCE [LARGE SCALE GENOMIC DNA]</scope>
    <source>
        <strain evidence="2 3">8-3EHSu</strain>
    </source>
</reference>
<feature type="domain" description="VOC" evidence="1">
    <location>
        <begin position="11"/>
        <end position="128"/>
    </location>
</feature>
<dbReference type="CDD" id="cd07246">
    <property type="entry name" value="VOC_like"/>
    <property type="match status" value="1"/>
</dbReference>
<dbReference type="SUPFAM" id="SSF54593">
    <property type="entry name" value="Glyoxalase/Bleomycin resistance protein/Dihydroxybiphenyl dioxygenase"/>
    <property type="match status" value="1"/>
</dbReference>
<dbReference type="EMBL" id="SFCC01000015">
    <property type="protein sequence ID" value="RZQ60819.1"/>
    <property type="molecule type" value="Genomic_DNA"/>
</dbReference>
<evidence type="ECO:0000259" key="1">
    <source>
        <dbReference type="PROSITE" id="PS51819"/>
    </source>
</evidence>
<dbReference type="PANTHER" id="PTHR34109:SF1">
    <property type="entry name" value="VOC DOMAIN-CONTAINING PROTEIN"/>
    <property type="match status" value="1"/>
</dbReference>
<evidence type="ECO:0000313" key="2">
    <source>
        <dbReference type="EMBL" id="RZQ60819.1"/>
    </source>
</evidence>
<dbReference type="InterPro" id="IPR004360">
    <property type="entry name" value="Glyas_Fos-R_dOase_dom"/>
</dbReference>
<organism evidence="2 3">
    <name type="scientific">Amycolatopsis suaedae</name>
    <dbReference type="NCBI Taxonomy" id="2510978"/>
    <lineage>
        <taxon>Bacteria</taxon>
        <taxon>Bacillati</taxon>
        <taxon>Actinomycetota</taxon>
        <taxon>Actinomycetes</taxon>
        <taxon>Pseudonocardiales</taxon>
        <taxon>Pseudonocardiaceae</taxon>
        <taxon>Amycolatopsis</taxon>
    </lineage>
</organism>
<sequence length="161" mass="17756">MSQHPTAVPAGYNTVSPWIINADTAGVLDFMTTVFGAEELGRMVGEDGTIGHAEARIGESVVLLFDSRPDWPATPAFLRIYVEDGDAVLDRATAAGATVVTELTELFWGDRVGRVRDPFGNLWWIQQRVADLTPEQIEQRMTEPRFVEAMAYVTSSELVLN</sequence>
<comment type="caution">
    <text evidence="2">The sequence shown here is derived from an EMBL/GenBank/DDBJ whole genome shotgun (WGS) entry which is preliminary data.</text>
</comment>
<proteinExistence type="predicted"/>
<dbReference type="PROSITE" id="PS51819">
    <property type="entry name" value="VOC"/>
    <property type="match status" value="1"/>
</dbReference>
<dbReference type="InterPro" id="IPR029068">
    <property type="entry name" value="Glyas_Bleomycin-R_OHBP_Dase"/>
</dbReference>
<dbReference type="PANTHER" id="PTHR34109">
    <property type="entry name" value="BNAUNNG04460D PROTEIN-RELATED"/>
    <property type="match status" value="1"/>
</dbReference>
<dbReference type="Proteomes" id="UP000292003">
    <property type="component" value="Unassembled WGS sequence"/>
</dbReference>
<dbReference type="Gene3D" id="3.30.720.120">
    <property type="match status" value="1"/>
</dbReference>
<dbReference type="Pfam" id="PF00903">
    <property type="entry name" value="Glyoxalase"/>
    <property type="match status" value="1"/>
</dbReference>
<dbReference type="InterPro" id="IPR037523">
    <property type="entry name" value="VOC_core"/>
</dbReference>